<organism evidence="1 2">
    <name type="scientific">Tilletia caries</name>
    <name type="common">wheat bunt fungus</name>
    <dbReference type="NCBI Taxonomy" id="13290"/>
    <lineage>
        <taxon>Eukaryota</taxon>
        <taxon>Fungi</taxon>
        <taxon>Dikarya</taxon>
        <taxon>Basidiomycota</taxon>
        <taxon>Ustilaginomycotina</taxon>
        <taxon>Exobasidiomycetes</taxon>
        <taxon>Tilletiales</taxon>
        <taxon>Tilletiaceae</taxon>
        <taxon>Tilletia</taxon>
    </lineage>
</organism>
<evidence type="ECO:0000313" key="1">
    <source>
        <dbReference type="EMBL" id="KAE8256657.1"/>
    </source>
</evidence>
<sequence>MAFKAQLSADGIELELDTLREAMRRTDWGLWLEAMREEMGSHAEMGTWVLEELPPNRDAVGSRWVFKLKLDAQGVGARYKARLVAQGFSQTPGVDYDETYAPVTRLVTIHTLLALAVYLGWHVHQLGVVTAYLYGKLKSPIYMRQPPLFEAPGAKNLVCCLKRALYGLKQSGREWYFTLRSALIELGFTPSTVDPAVFIYGSGDTAVVVA</sequence>
<dbReference type="SUPFAM" id="SSF56672">
    <property type="entry name" value="DNA/RNA polymerases"/>
    <property type="match status" value="1"/>
</dbReference>
<reference evidence="1" key="2">
    <citation type="journal article" date="2019" name="IMA Fungus">
        <title>Genome sequencing and comparison of five Tilletia species to identify candidate genes for the detection of regulated species infecting wheat.</title>
        <authorList>
            <person name="Nguyen H.D.T."/>
            <person name="Sultana T."/>
            <person name="Kesanakurti P."/>
            <person name="Hambleton S."/>
        </authorList>
    </citation>
    <scope>NUCLEOTIDE SEQUENCE</scope>
    <source>
        <strain evidence="1">DAOMC 238032</strain>
    </source>
</reference>
<comment type="caution">
    <text evidence="1">The sequence shown here is derived from an EMBL/GenBank/DDBJ whole genome shotgun (WGS) entry which is preliminary data.</text>
</comment>
<reference evidence="1" key="1">
    <citation type="submission" date="2016-04" db="EMBL/GenBank/DDBJ databases">
        <authorList>
            <person name="Nguyen H.D."/>
            <person name="Kesanakurti P."/>
            <person name="Cullis J."/>
            <person name="Levesque C.A."/>
            <person name="Hambleton S."/>
        </authorList>
    </citation>
    <scope>NUCLEOTIDE SEQUENCE</scope>
    <source>
        <strain evidence="1">DAOMC 238032</strain>
    </source>
</reference>
<dbReference type="InterPro" id="IPR013103">
    <property type="entry name" value="RVT_2"/>
</dbReference>
<evidence type="ECO:0000313" key="2">
    <source>
        <dbReference type="Proteomes" id="UP000077671"/>
    </source>
</evidence>
<accession>A0A177U3T7</accession>
<dbReference type="Proteomes" id="UP000077671">
    <property type="component" value="Unassembled WGS sequence"/>
</dbReference>
<dbReference type="EMBL" id="LWDD02000790">
    <property type="protein sequence ID" value="KAE8256657.1"/>
    <property type="molecule type" value="Genomic_DNA"/>
</dbReference>
<proteinExistence type="predicted"/>
<dbReference type="AlphaFoldDB" id="A0A177U3T7"/>
<dbReference type="InterPro" id="IPR043502">
    <property type="entry name" value="DNA/RNA_pol_sf"/>
</dbReference>
<name>A0A177U3T7_9BASI</name>
<gene>
    <name evidence="1" type="ORF">A4X03_0g5184</name>
</gene>
<dbReference type="Pfam" id="PF07727">
    <property type="entry name" value="RVT_2"/>
    <property type="match status" value="1"/>
</dbReference>
<protein>
    <submittedName>
        <fullName evidence="1">Uncharacterized protein</fullName>
    </submittedName>
</protein>